<evidence type="ECO:0000313" key="1">
    <source>
        <dbReference type="EMBL" id="GAI93510.1"/>
    </source>
</evidence>
<accession>X1T1L6</accession>
<evidence type="ECO:0000313" key="4">
    <source>
        <dbReference type="EMBL" id="GAJ16268.1"/>
    </source>
</evidence>
<protein>
    <submittedName>
        <fullName evidence="2">Uncharacterized protein</fullName>
    </submittedName>
</protein>
<comment type="caution">
    <text evidence="2">The sequence shown here is derived from an EMBL/GenBank/DDBJ whole genome shotgun (WGS) entry which is preliminary data.</text>
</comment>
<gene>
    <name evidence="2" type="ORF">S12H4_27653</name>
    <name evidence="1" type="ORF">S12H4_30888</name>
    <name evidence="3" type="ORF">S12H4_35825</name>
    <name evidence="4" type="ORF">S12H4_42993</name>
</gene>
<dbReference type="EMBL" id="BARW01021311">
    <property type="protein sequence ID" value="GAJ01345.1"/>
    <property type="molecule type" value="Genomic_DNA"/>
</dbReference>
<sequence>MSEVIDQESYWRITAMNNPYAIARELTEQTRIQSMTESIPRGEEVAGYCNGSLTWETHYLKPDYFLALFYDDTKEKTPDPYTKRGLKDCQAWIFKYDRRHSRLSFQARNVEIGNKAFARLAHHLATESPRPPVNQSRLAHPNRAHTALPVIARGQKVITSE</sequence>
<dbReference type="EMBL" id="BARW01017973">
    <property type="protein sequence ID" value="GAI93510.1"/>
    <property type="molecule type" value="Genomic_DNA"/>
</dbReference>
<reference evidence="2" key="1">
    <citation type="journal article" date="2014" name="Front. Microbiol.">
        <title>High frequency of phylogenetically diverse reductive dehalogenase-homologous genes in deep subseafloor sedimentary metagenomes.</title>
        <authorList>
            <person name="Kawai M."/>
            <person name="Futagami T."/>
            <person name="Toyoda A."/>
            <person name="Takaki Y."/>
            <person name="Nishi S."/>
            <person name="Hori S."/>
            <person name="Arai W."/>
            <person name="Tsubouchi T."/>
            <person name="Morono Y."/>
            <person name="Uchiyama I."/>
            <person name="Ito T."/>
            <person name="Fujiyama A."/>
            <person name="Inagaki F."/>
            <person name="Takami H."/>
        </authorList>
    </citation>
    <scope>NUCLEOTIDE SEQUENCE</scope>
    <source>
        <strain evidence="2">Expedition CK06-06</strain>
    </source>
</reference>
<organism evidence="2">
    <name type="scientific">marine sediment metagenome</name>
    <dbReference type="NCBI Taxonomy" id="412755"/>
    <lineage>
        <taxon>unclassified sequences</taxon>
        <taxon>metagenomes</taxon>
        <taxon>ecological metagenomes</taxon>
    </lineage>
</organism>
<name>X1T1L6_9ZZZZ</name>
<proteinExistence type="predicted"/>
<evidence type="ECO:0000313" key="2">
    <source>
        <dbReference type="EMBL" id="GAI99078.1"/>
    </source>
</evidence>
<evidence type="ECO:0000313" key="3">
    <source>
        <dbReference type="EMBL" id="GAJ01345.1"/>
    </source>
</evidence>
<dbReference type="EMBL" id="BARW01026352">
    <property type="protein sequence ID" value="GAJ16268.1"/>
    <property type="molecule type" value="Genomic_DNA"/>
</dbReference>
<dbReference type="EMBL" id="BARW01015801">
    <property type="protein sequence ID" value="GAI99078.1"/>
    <property type="molecule type" value="Genomic_DNA"/>
</dbReference>
<dbReference type="AlphaFoldDB" id="X1T1L6"/>